<accession>A0A166HY47</accession>
<evidence type="ECO:0000313" key="3">
    <source>
        <dbReference type="Proteomes" id="UP000076532"/>
    </source>
</evidence>
<evidence type="ECO:0000313" key="2">
    <source>
        <dbReference type="EMBL" id="KZP19364.1"/>
    </source>
</evidence>
<dbReference type="AlphaFoldDB" id="A0A166HY47"/>
<keyword evidence="3" id="KW-1185">Reference proteome</keyword>
<sequence length="56" mass="6062">MALGFGGIVLGQRYKGNCKDVVGDHRAAWAISMIMVTIATALTDIRAGWRRGIKSK</sequence>
<evidence type="ECO:0000256" key="1">
    <source>
        <dbReference type="SAM" id="Phobius"/>
    </source>
</evidence>
<reference evidence="2 3" key="1">
    <citation type="journal article" date="2016" name="Mol. Biol. Evol.">
        <title>Comparative Genomics of Early-Diverging Mushroom-Forming Fungi Provides Insights into the Origins of Lignocellulose Decay Capabilities.</title>
        <authorList>
            <person name="Nagy L.G."/>
            <person name="Riley R."/>
            <person name="Tritt A."/>
            <person name="Adam C."/>
            <person name="Daum C."/>
            <person name="Floudas D."/>
            <person name="Sun H."/>
            <person name="Yadav J.S."/>
            <person name="Pangilinan J."/>
            <person name="Larsson K.H."/>
            <person name="Matsuura K."/>
            <person name="Barry K."/>
            <person name="Labutti K."/>
            <person name="Kuo R."/>
            <person name="Ohm R.A."/>
            <person name="Bhattacharya S.S."/>
            <person name="Shirouzu T."/>
            <person name="Yoshinaga Y."/>
            <person name="Martin F.M."/>
            <person name="Grigoriev I.V."/>
            <person name="Hibbett D.S."/>
        </authorList>
    </citation>
    <scope>NUCLEOTIDE SEQUENCE [LARGE SCALE GENOMIC DNA]</scope>
    <source>
        <strain evidence="2 3">CBS 109695</strain>
    </source>
</reference>
<keyword evidence="1" id="KW-0472">Membrane</keyword>
<dbReference type="Proteomes" id="UP000076532">
    <property type="component" value="Unassembled WGS sequence"/>
</dbReference>
<keyword evidence="1" id="KW-1133">Transmembrane helix</keyword>
<organism evidence="2 3">
    <name type="scientific">Athelia psychrophila</name>
    <dbReference type="NCBI Taxonomy" id="1759441"/>
    <lineage>
        <taxon>Eukaryota</taxon>
        <taxon>Fungi</taxon>
        <taxon>Dikarya</taxon>
        <taxon>Basidiomycota</taxon>
        <taxon>Agaricomycotina</taxon>
        <taxon>Agaricomycetes</taxon>
        <taxon>Agaricomycetidae</taxon>
        <taxon>Atheliales</taxon>
        <taxon>Atheliaceae</taxon>
        <taxon>Athelia</taxon>
    </lineage>
</organism>
<name>A0A166HY47_9AGAM</name>
<gene>
    <name evidence="2" type="ORF">FIBSPDRAFT_862787</name>
</gene>
<protein>
    <submittedName>
        <fullName evidence="2">Uncharacterized protein</fullName>
    </submittedName>
</protein>
<dbReference type="EMBL" id="KV417564">
    <property type="protein sequence ID" value="KZP19364.1"/>
    <property type="molecule type" value="Genomic_DNA"/>
</dbReference>
<feature type="transmembrane region" description="Helical" evidence="1">
    <location>
        <begin position="27"/>
        <end position="49"/>
    </location>
</feature>
<proteinExistence type="predicted"/>
<keyword evidence="1" id="KW-0812">Transmembrane</keyword>